<evidence type="ECO:0000313" key="6">
    <source>
        <dbReference type="Proteomes" id="UP000607559"/>
    </source>
</evidence>
<feature type="domain" description="HTH araC/xylS-type" evidence="4">
    <location>
        <begin position="180"/>
        <end position="277"/>
    </location>
</feature>
<dbReference type="PROSITE" id="PS00041">
    <property type="entry name" value="HTH_ARAC_FAMILY_1"/>
    <property type="match status" value="1"/>
</dbReference>
<sequence>MKIQREIVTPGEGQSFRLFSPSLRDHFYWHYHPEYELVYVEATAGIRHVGLHVSSYVESDLVLIGPNIPHLNFDYGLKTEYHQVVVQLAADFLGNALVHTPELAGVERLFARAAYGLSFGDAVKQRIGAELKAMFSMGHFEQLVALLRIFYALAEEKDVVQLNEEHTGVKSMLNDKIRMSSVYEYIHRRYDKAPDVNEIAAQVHLSTAAFCRYFKRQTRMTFTDFVNQYRVGQAKTLLLQGRGVSEVAYDVGLESISYFNKLFRRHAGENPSEFKKRYRDHFIG</sequence>
<keyword evidence="3" id="KW-0804">Transcription</keyword>
<reference evidence="5" key="1">
    <citation type="journal article" date="2014" name="Int. J. Syst. Evol. Microbiol.">
        <title>Complete genome sequence of Corynebacterium casei LMG S-19264T (=DSM 44701T), isolated from a smear-ripened cheese.</title>
        <authorList>
            <consortium name="US DOE Joint Genome Institute (JGI-PGF)"/>
            <person name="Walter F."/>
            <person name="Albersmeier A."/>
            <person name="Kalinowski J."/>
            <person name="Ruckert C."/>
        </authorList>
    </citation>
    <scope>NUCLEOTIDE SEQUENCE</scope>
    <source>
        <strain evidence="5">CGMCC 1.15448</strain>
    </source>
</reference>
<evidence type="ECO:0000256" key="1">
    <source>
        <dbReference type="ARBA" id="ARBA00023015"/>
    </source>
</evidence>
<dbReference type="InterPro" id="IPR020449">
    <property type="entry name" value="Tscrpt_reg_AraC-type_HTH"/>
</dbReference>
<evidence type="ECO:0000313" key="5">
    <source>
        <dbReference type="EMBL" id="GGA81394.1"/>
    </source>
</evidence>
<dbReference type="AlphaFoldDB" id="A0A8J2U693"/>
<proteinExistence type="predicted"/>
<dbReference type="Gene3D" id="1.10.10.60">
    <property type="entry name" value="Homeodomain-like"/>
    <property type="match status" value="2"/>
</dbReference>
<dbReference type="InterPro" id="IPR018060">
    <property type="entry name" value="HTH_AraC"/>
</dbReference>
<dbReference type="PROSITE" id="PS01124">
    <property type="entry name" value="HTH_ARAC_FAMILY_2"/>
    <property type="match status" value="1"/>
</dbReference>
<comment type="caution">
    <text evidence="5">The sequence shown here is derived from an EMBL/GenBank/DDBJ whole genome shotgun (WGS) entry which is preliminary data.</text>
</comment>
<dbReference type="PRINTS" id="PR00032">
    <property type="entry name" value="HTHARAC"/>
</dbReference>
<dbReference type="PANTHER" id="PTHR43280:SF27">
    <property type="entry name" value="TRANSCRIPTIONAL REGULATOR MTLR"/>
    <property type="match status" value="1"/>
</dbReference>
<dbReference type="Pfam" id="PF12833">
    <property type="entry name" value="HTH_18"/>
    <property type="match status" value="1"/>
</dbReference>
<dbReference type="Proteomes" id="UP000607559">
    <property type="component" value="Unassembled WGS sequence"/>
</dbReference>
<protein>
    <submittedName>
        <fullName evidence="5">AraC family transcriptional regulator</fullName>
    </submittedName>
</protein>
<evidence type="ECO:0000256" key="2">
    <source>
        <dbReference type="ARBA" id="ARBA00023125"/>
    </source>
</evidence>
<evidence type="ECO:0000259" key="4">
    <source>
        <dbReference type="PROSITE" id="PS01124"/>
    </source>
</evidence>
<dbReference type="EMBL" id="BMJC01000001">
    <property type="protein sequence ID" value="GGA81394.1"/>
    <property type="molecule type" value="Genomic_DNA"/>
</dbReference>
<keyword evidence="6" id="KW-1185">Reference proteome</keyword>
<keyword evidence="2" id="KW-0238">DNA-binding</keyword>
<dbReference type="InterPro" id="IPR009057">
    <property type="entry name" value="Homeodomain-like_sf"/>
</dbReference>
<evidence type="ECO:0000256" key="3">
    <source>
        <dbReference type="ARBA" id="ARBA00023163"/>
    </source>
</evidence>
<gene>
    <name evidence="5" type="ORF">GCM10011511_00420</name>
</gene>
<accession>A0A8J2U693</accession>
<dbReference type="SUPFAM" id="SSF46689">
    <property type="entry name" value="Homeodomain-like"/>
    <property type="match status" value="2"/>
</dbReference>
<dbReference type="SMART" id="SM00342">
    <property type="entry name" value="HTH_ARAC"/>
    <property type="match status" value="1"/>
</dbReference>
<reference evidence="5" key="2">
    <citation type="submission" date="2020-09" db="EMBL/GenBank/DDBJ databases">
        <authorList>
            <person name="Sun Q."/>
            <person name="Zhou Y."/>
        </authorList>
    </citation>
    <scope>NUCLEOTIDE SEQUENCE</scope>
    <source>
        <strain evidence="5">CGMCC 1.15448</strain>
    </source>
</reference>
<name>A0A8J2U693_9BACT</name>
<keyword evidence="1" id="KW-0805">Transcription regulation</keyword>
<dbReference type="PANTHER" id="PTHR43280">
    <property type="entry name" value="ARAC-FAMILY TRANSCRIPTIONAL REGULATOR"/>
    <property type="match status" value="1"/>
</dbReference>
<organism evidence="5 6">
    <name type="scientific">Puia dinghuensis</name>
    <dbReference type="NCBI Taxonomy" id="1792502"/>
    <lineage>
        <taxon>Bacteria</taxon>
        <taxon>Pseudomonadati</taxon>
        <taxon>Bacteroidota</taxon>
        <taxon>Chitinophagia</taxon>
        <taxon>Chitinophagales</taxon>
        <taxon>Chitinophagaceae</taxon>
        <taxon>Puia</taxon>
    </lineage>
</organism>
<dbReference type="RefSeq" id="WP_188927388.1">
    <property type="nucleotide sequence ID" value="NZ_BMJC01000001.1"/>
</dbReference>
<dbReference type="GO" id="GO:0003700">
    <property type="term" value="F:DNA-binding transcription factor activity"/>
    <property type="evidence" value="ECO:0007669"/>
    <property type="project" value="InterPro"/>
</dbReference>
<dbReference type="GO" id="GO:0043565">
    <property type="term" value="F:sequence-specific DNA binding"/>
    <property type="evidence" value="ECO:0007669"/>
    <property type="project" value="InterPro"/>
</dbReference>
<dbReference type="InterPro" id="IPR018062">
    <property type="entry name" value="HTH_AraC-typ_CS"/>
</dbReference>